<reference evidence="3" key="1">
    <citation type="submission" date="2021-02" db="EMBL/GenBank/DDBJ databases">
        <authorList>
            <person name="Dougan E. K."/>
            <person name="Rhodes N."/>
            <person name="Thang M."/>
            <person name="Chan C."/>
        </authorList>
    </citation>
    <scope>NUCLEOTIDE SEQUENCE</scope>
</reference>
<feature type="transmembrane region" description="Helical" evidence="1">
    <location>
        <begin position="373"/>
        <end position="394"/>
    </location>
</feature>
<dbReference type="GO" id="GO:0005524">
    <property type="term" value="F:ATP binding"/>
    <property type="evidence" value="ECO:0007669"/>
    <property type="project" value="InterPro"/>
</dbReference>
<dbReference type="AlphaFoldDB" id="A0A812QKW9"/>
<dbReference type="Pfam" id="PF00069">
    <property type="entry name" value="Pkinase"/>
    <property type="match status" value="1"/>
</dbReference>
<evidence type="ECO:0000313" key="3">
    <source>
        <dbReference type="EMBL" id="CAE7392475.1"/>
    </source>
</evidence>
<keyword evidence="4" id="KW-1185">Reference proteome</keyword>
<dbReference type="PANTHER" id="PTHR44329">
    <property type="entry name" value="SERINE/THREONINE-PROTEIN KINASE TNNI3K-RELATED"/>
    <property type="match status" value="1"/>
</dbReference>
<comment type="caution">
    <text evidence="3">The sequence shown here is derived from an EMBL/GenBank/DDBJ whole genome shotgun (WGS) entry which is preliminary data.</text>
</comment>
<dbReference type="InterPro" id="IPR000719">
    <property type="entry name" value="Prot_kinase_dom"/>
</dbReference>
<keyword evidence="1" id="KW-1133">Transmembrane helix</keyword>
<protein>
    <submittedName>
        <fullName evidence="3">Csk protein</fullName>
    </submittedName>
</protein>
<dbReference type="InterPro" id="IPR011009">
    <property type="entry name" value="Kinase-like_dom_sf"/>
</dbReference>
<dbReference type="Gene3D" id="1.10.510.10">
    <property type="entry name" value="Transferase(Phosphotransferase) domain 1"/>
    <property type="match status" value="1"/>
</dbReference>
<gene>
    <name evidence="3" type="primary">Csk</name>
    <name evidence="3" type="ORF">SNAT2548_LOCUS21391</name>
</gene>
<dbReference type="PROSITE" id="PS50011">
    <property type="entry name" value="PROTEIN_KINASE_DOM"/>
    <property type="match status" value="1"/>
</dbReference>
<proteinExistence type="predicted"/>
<organism evidence="3 4">
    <name type="scientific">Symbiodinium natans</name>
    <dbReference type="NCBI Taxonomy" id="878477"/>
    <lineage>
        <taxon>Eukaryota</taxon>
        <taxon>Sar</taxon>
        <taxon>Alveolata</taxon>
        <taxon>Dinophyceae</taxon>
        <taxon>Suessiales</taxon>
        <taxon>Symbiodiniaceae</taxon>
        <taxon>Symbiodinium</taxon>
    </lineage>
</organism>
<dbReference type="CDD" id="cd00180">
    <property type="entry name" value="PKc"/>
    <property type="match status" value="1"/>
</dbReference>
<evidence type="ECO:0000313" key="4">
    <source>
        <dbReference type="Proteomes" id="UP000604046"/>
    </source>
</evidence>
<accession>A0A812QKW9</accession>
<dbReference type="SMART" id="SM00220">
    <property type="entry name" value="S_TKc"/>
    <property type="match status" value="1"/>
</dbReference>
<sequence>MSSHTTAPISEPSASGDNAIIDSQWLLLGQPIGEGGSRATVFHAEYTYAYQKKMSVAVKKWRLAGKDGKRVSPRSLTTTRASFITELAHLKAFRHPNIIDLYGWNPEPKDDEDSFYIVMEFAALGSLSTCLSTRREEFSWHKLGLRTCLHVCRALEYIHSKNRAHFDVKPSNVLIFSDNVAKLADFGLAKSVFESSTNQASCTTEYAAPEILEAKKGSKRSDIFSFGLLLRVVYNQDTSNPRAMQLAGDCPESLSDMVTRCLSPKPADRPMSKNLVLSLQYMAGVQLHSHSPVASRDADGLADAVTDGYEALLSSSEYDLPHTPVGCLGACCRSLWQRSSRPPYVETELENMRTLQLESFGARGRSLQLRRRCVLLVVCSLLLLVLAWCIWASVSRTAVPLVPPALGSTTTVTATTQTTTSTRTATTLTATTATATTTLRTLCLAGVIHNLGPKVPCDTCFKPEPDDLARLQNNISLLQQASRLPPSLTGLTGAPAPWVYGILGKPENDSLTSGYEEYVQDLSRLQLTGTYAIVWKLDGSSLQSLTRDLRSLLRALDPAHHATRTVRHAFHNITMSKLGELDMFLLNSGILDLGVEIGVGSTRTCVFGRPKADGLIPRWNKENPNQALLEGDYITDINGLGVISVPQSAIGSKRSFPSLCPDLLKDLFRTGRSTNFTVCRSASRFKFYHGEEGHGPTWCGGMTDWDLTPEVLEALGGQLSLCGPWLLLLTNMTHDVFDALFSMILPAFATPAGSGVIFNAPDMYAFKLEIWSATCVCTSKSTSMYTNCIQPSGWTRSCNHHWRDVQLGGIFCPGPTNPFGQPCGPHAGFR</sequence>
<dbReference type="InterPro" id="IPR051681">
    <property type="entry name" value="Ser/Thr_Kinases-Pseudokinases"/>
</dbReference>
<name>A0A812QKW9_9DINO</name>
<feature type="domain" description="Protein kinase" evidence="2">
    <location>
        <begin position="26"/>
        <end position="282"/>
    </location>
</feature>
<keyword evidence="1" id="KW-0472">Membrane</keyword>
<dbReference type="OrthoDB" id="346907at2759"/>
<dbReference type="SUPFAM" id="SSF56112">
    <property type="entry name" value="Protein kinase-like (PK-like)"/>
    <property type="match status" value="1"/>
</dbReference>
<dbReference type="GO" id="GO:0004674">
    <property type="term" value="F:protein serine/threonine kinase activity"/>
    <property type="evidence" value="ECO:0007669"/>
    <property type="project" value="TreeGrafter"/>
</dbReference>
<keyword evidence="1" id="KW-0812">Transmembrane</keyword>
<dbReference type="EMBL" id="CAJNDS010002250">
    <property type="protein sequence ID" value="CAE7392475.1"/>
    <property type="molecule type" value="Genomic_DNA"/>
</dbReference>
<evidence type="ECO:0000259" key="2">
    <source>
        <dbReference type="PROSITE" id="PS50011"/>
    </source>
</evidence>
<dbReference type="Proteomes" id="UP000604046">
    <property type="component" value="Unassembled WGS sequence"/>
</dbReference>
<evidence type="ECO:0000256" key="1">
    <source>
        <dbReference type="SAM" id="Phobius"/>
    </source>
</evidence>